<keyword evidence="2" id="KW-0238">DNA-binding</keyword>
<organism evidence="4">
    <name type="scientific">Escherichia coli</name>
    <dbReference type="NCBI Taxonomy" id="562"/>
    <lineage>
        <taxon>Bacteria</taxon>
        <taxon>Pseudomonadati</taxon>
        <taxon>Pseudomonadota</taxon>
        <taxon>Gammaproteobacteria</taxon>
        <taxon>Enterobacterales</taxon>
        <taxon>Enterobacteriaceae</taxon>
        <taxon>Escherichia</taxon>
    </lineage>
</organism>
<dbReference type="SMR" id="T2HRX8"/>
<dbReference type="InterPro" id="IPR020449">
    <property type="entry name" value="Tscrpt_reg_AraC-type_HTH"/>
</dbReference>
<dbReference type="InterPro" id="IPR009057">
    <property type="entry name" value="Homeodomain-like_sf"/>
</dbReference>
<dbReference type="PANTHER" id="PTHR43280">
    <property type="entry name" value="ARAC-FAMILY TRANSCRIPTIONAL REGULATOR"/>
    <property type="match status" value="1"/>
</dbReference>
<accession>T2HRX8</accession>
<dbReference type="GO" id="GO:0003700">
    <property type="term" value="F:DNA-binding transcription factor activity"/>
    <property type="evidence" value="ECO:0007669"/>
    <property type="project" value="InterPro"/>
</dbReference>
<dbReference type="PROSITE" id="PS00041">
    <property type="entry name" value="HTH_ARAC_FAMILY_1"/>
    <property type="match status" value="1"/>
</dbReference>
<evidence type="ECO:0000256" key="3">
    <source>
        <dbReference type="ARBA" id="ARBA00023163"/>
    </source>
</evidence>
<dbReference type="SUPFAM" id="SSF46689">
    <property type="entry name" value="Homeodomain-like"/>
    <property type="match status" value="1"/>
</dbReference>
<sequence>MDFKYTEEKELIKINNVMIHKYTILYTSNCILDISFGEDKITCFNNRLVFLERGVNISVRIQKQKLTEKPYVAFRLNENVLRHLKNTLMIIYGMSKIDSCECRGVSRKIMTTEVDKMLLNVLREMMGHHNDDSSFISALIYLISKIKCNDKIIESLYMSSITFFTDKVRGVIEKDLSRKWTLAIIADVFNVSEITIRKRLESEDTNFNQILMQSRMSKAALLLLENSYQISQISNMIGISSASYFIRIFNKHFGVTPKQFFNYFKGG</sequence>
<dbReference type="SMART" id="SM00342">
    <property type="entry name" value="HTH_ARAC"/>
    <property type="match status" value="1"/>
</dbReference>
<evidence type="ECO:0000313" key="4">
    <source>
        <dbReference type="EMBL" id="BAN82882.1"/>
    </source>
</evidence>
<geneLocation type="plasmid" evidence="4">
    <name>pCss165Kan</name>
</geneLocation>
<evidence type="ECO:0000256" key="1">
    <source>
        <dbReference type="ARBA" id="ARBA00023015"/>
    </source>
</evidence>
<dbReference type="Gene3D" id="1.10.10.60">
    <property type="entry name" value="Homeodomain-like"/>
    <property type="match status" value="1"/>
</dbReference>
<protein>
    <submittedName>
        <fullName evidence="4">CsvR like protein</fullName>
    </submittedName>
</protein>
<dbReference type="PANTHER" id="PTHR43280:SF2">
    <property type="entry name" value="HTH-TYPE TRANSCRIPTIONAL REGULATOR EXSA"/>
    <property type="match status" value="1"/>
</dbReference>
<dbReference type="Pfam" id="PF12833">
    <property type="entry name" value="HTH_18"/>
    <property type="match status" value="1"/>
</dbReference>
<dbReference type="EMBL" id="AB702969">
    <property type="protein sequence ID" value="BAN82882.1"/>
    <property type="molecule type" value="Genomic_DNA"/>
</dbReference>
<dbReference type="PRINTS" id="PR00032">
    <property type="entry name" value="HTHARAC"/>
</dbReference>
<dbReference type="InterPro" id="IPR018060">
    <property type="entry name" value="HTH_AraC"/>
</dbReference>
<dbReference type="PROSITE" id="PS01124">
    <property type="entry name" value="HTH_ARAC_FAMILY_2"/>
    <property type="match status" value="1"/>
</dbReference>
<dbReference type="RefSeq" id="WP_000346360.1">
    <property type="nucleotide sequence ID" value="NC_022333.1"/>
</dbReference>
<evidence type="ECO:0000256" key="2">
    <source>
        <dbReference type="ARBA" id="ARBA00023125"/>
    </source>
</evidence>
<keyword evidence="3" id="KW-0804">Transcription</keyword>
<keyword evidence="1" id="KW-0805">Transcription regulation</keyword>
<name>T2HRX8_ECOLX</name>
<proteinExistence type="predicted"/>
<reference evidence="4" key="1">
    <citation type="journal article" date="2013" name="Plasmid">
        <title>Entire sequence of the colonization factor coli surface antigen 6-encoding plasmid pCss165 from an enterotoxigenic Escherichia coli clinical isolate.</title>
        <authorList>
            <person name="Wajima T."/>
            <person name="Sabui S."/>
            <person name="Kano S."/>
            <person name="Ramamurthy T."/>
            <person name="Chatterjee N.S."/>
            <person name="Hamabata T."/>
        </authorList>
    </citation>
    <scope>NUCLEOTIDE SEQUENCE</scope>
    <source>
        <strain evidence="4">4266 delta cssB::Km</strain>
        <plasmid evidence="4">pCss165Kan</plasmid>
    </source>
</reference>
<dbReference type="AlphaFoldDB" id="T2HRX8"/>
<keyword evidence="4" id="KW-0614">Plasmid</keyword>
<dbReference type="GO" id="GO:0043565">
    <property type="term" value="F:sequence-specific DNA binding"/>
    <property type="evidence" value="ECO:0007669"/>
    <property type="project" value="InterPro"/>
</dbReference>
<dbReference type="InterPro" id="IPR018062">
    <property type="entry name" value="HTH_AraC-typ_CS"/>
</dbReference>